<evidence type="ECO:0000313" key="2">
    <source>
        <dbReference type="Proteomes" id="UP000026913"/>
    </source>
</evidence>
<dbReference type="Proteomes" id="UP000026913">
    <property type="component" value="Chromosome"/>
</dbReference>
<dbReference type="PANTHER" id="PTHR37549">
    <property type="entry name" value="LIPOPROTEIN LPRI"/>
    <property type="match status" value="1"/>
</dbReference>
<dbReference type="AlphaFoldDB" id="A0A024EDL4"/>
<evidence type="ECO:0000313" key="1">
    <source>
        <dbReference type="EMBL" id="AHZ70665.1"/>
    </source>
</evidence>
<evidence type="ECO:0008006" key="3">
    <source>
        <dbReference type="Google" id="ProtNLM"/>
    </source>
</evidence>
<dbReference type="InterPro" id="IPR052755">
    <property type="entry name" value="Lysozyme_Inhibitor_LprI"/>
</dbReference>
<dbReference type="Gene3D" id="1.20.1270.180">
    <property type="match status" value="1"/>
</dbReference>
<organism evidence="1 2">
    <name type="scientific">Pseudomonas mandelii JR-1</name>
    <dbReference type="NCBI Taxonomy" id="1147786"/>
    <lineage>
        <taxon>Bacteria</taxon>
        <taxon>Pseudomonadati</taxon>
        <taxon>Pseudomonadota</taxon>
        <taxon>Gammaproteobacteria</taxon>
        <taxon>Pseudomonadales</taxon>
        <taxon>Pseudomonadaceae</taxon>
        <taxon>Pseudomonas</taxon>
    </lineage>
</organism>
<dbReference type="EMBL" id="CP005960">
    <property type="protein sequence ID" value="AHZ70665.1"/>
    <property type="molecule type" value="Genomic_DNA"/>
</dbReference>
<dbReference type="GO" id="GO:0005576">
    <property type="term" value="C:extracellular region"/>
    <property type="evidence" value="ECO:0007669"/>
    <property type="project" value="TreeGrafter"/>
</dbReference>
<protein>
    <recommendedName>
        <fullName evidence="3">Lysozyme inhibitor LprI N-terminal domain-containing protein</fullName>
    </recommendedName>
</protein>
<gene>
    <name evidence="1" type="ORF">OU5_3586</name>
</gene>
<sequence>MKGTLRPLLHSNASIIFVLRDEVLILPITSKGTKNTENHHTSTHTSAALSEWTLQMPFALPRSTIIHAMMLASMAFTTVAAANSFDCANAATPTEKAICTDPYTLGLDSKLGQAWKTAKATVKDTVTLKADQREWIEHRDHCATDFHCLRHSYLTRIVALQHAGKPFNWKGTWRRIPDGRFDSAEWKISGRAPKFDFTVKAANKMGSGTLTDTFNLEGSQGIYRSEDCTLLMTPSTGLLYVIQVGECRGTDASFGGRYVASEQPLSMNYDLLSLGLVRTQEEDDAARQLLKDDYQTILDASDSFYYVDESAADNLGAQVAKIRVLGLPPPNAALLMRGRDAQLWVAVLVSDQKQNYRVRYYTNVPGWKGRLPGPIERWYAEQFDWRKAPLDYMP</sequence>
<reference evidence="1 2" key="1">
    <citation type="journal article" date="2012" name="J. Bacteriol.">
        <title>Genome sequence of cold-adapted Pseudomonas mandelii strain JR-1.</title>
        <authorList>
            <person name="Jang S.H."/>
            <person name="Kim J."/>
            <person name="Kim J."/>
            <person name="Hong S."/>
            <person name="Lee C."/>
        </authorList>
    </citation>
    <scope>NUCLEOTIDE SEQUENCE [LARGE SCALE GENOMIC DNA]</scope>
    <source>
        <strain evidence="1 2">JR-1</strain>
    </source>
</reference>
<dbReference type="HOGENOM" id="CLU_070307_0_0_6"/>
<dbReference type="KEGG" id="pman:OU5_3586"/>
<name>A0A024EDL4_9PSED</name>
<proteinExistence type="predicted"/>
<dbReference type="PANTHER" id="PTHR37549:SF1">
    <property type="entry name" value="LIPOPROTEIN LPRI"/>
    <property type="match status" value="1"/>
</dbReference>
<accession>A0A024EDL4</accession>